<sequence length="87" mass="10076">MSTTYVICDNCKAKFKSPIQIDNLKENIIQGNITICPHCGKETLIENRNLMNELFRKMKNDLAVDTTTKRDLPEQLRKFLESEDKEG</sequence>
<gene>
    <name evidence="1" type="ORF">LCGC14_1585150</name>
</gene>
<proteinExistence type="predicted"/>
<dbReference type="AlphaFoldDB" id="A0A0F9KWA5"/>
<name>A0A0F9KWA5_9ZZZZ</name>
<dbReference type="EMBL" id="LAZR01012519">
    <property type="protein sequence ID" value="KKM26398.1"/>
    <property type="molecule type" value="Genomic_DNA"/>
</dbReference>
<comment type="caution">
    <text evidence="1">The sequence shown here is derived from an EMBL/GenBank/DDBJ whole genome shotgun (WGS) entry which is preliminary data.</text>
</comment>
<accession>A0A0F9KWA5</accession>
<protein>
    <submittedName>
        <fullName evidence="1">Uncharacterized protein</fullName>
    </submittedName>
</protein>
<organism evidence="1">
    <name type="scientific">marine sediment metagenome</name>
    <dbReference type="NCBI Taxonomy" id="412755"/>
    <lineage>
        <taxon>unclassified sequences</taxon>
        <taxon>metagenomes</taxon>
        <taxon>ecological metagenomes</taxon>
    </lineage>
</organism>
<evidence type="ECO:0000313" key="1">
    <source>
        <dbReference type="EMBL" id="KKM26398.1"/>
    </source>
</evidence>
<reference evidence="1" key="1">
    <citation type="journal article" date="2015" name="Nature">
        <title>Complex archaea that bridge the gap between prokaryotes and eukaryotes.</title>
        <authorList>
            <person name="Spang A."/>
            <person name="Saw J.H."/>
            <person name="Jorgensen S.L."/>
            <person name="Zaremba-Niedzwiedzka K."/>
            <person name="Martijn J."/>
            <person name="Lind A.E."/>
            <person name="van Eijk R."/>
            <person name="Schleper C."/>
            <person name="Guy L."/>
            <person name="Ettema T.J."/>
        </authorList>
    </citation>
    <scope>NUCLEOTIDE SEQUENCE</scope>
</reference>